<evidence type="ECO:0000313" key="1">
    <source>
        <dbReference type="EMBL" id="ADD93907.1"/>
    </source>
</evidence>
<reference evidence="1" key="1">
    <citation type="journal article" date="2010" name="ISME J.">
        <title>Metagenome of the Mediterranean deep chlorophyll maximum studied by direct and fosmid library 454 pyrosequencing.</title>
        <authorList>
            <person name="Ghai R."/>
            <person name="Martin-Cuadrado A.B."/>
            <person name="Molto A.G."/>
            <person name="Heredia I.G."/>
            <person name="Cabrera R."/>
            <person name="Martin J."/>
            <person name="Verdu M."/>
            <person name="Deschamps P."/>
            <person name="Moreira D."/>
            <person name="Lopez-Garcia P."/>
            <person name="Mira A."/>
            <person name="Rodriguez-Valera F."/>
        </authorList>
    </citation>
    <scope>NUCLEOTIDE SEQUENCE</scope>
</reference>
<dbReference type="InterPro" id="IPR023299">
    <property type="entry name" value="ATPase_P-typ_cyto_dom_N"/>
</dbReference>
<name>D6PDV6_9BACT</name>
<accession>D6PDV6</accession>
<sequence length="67" mass="7684">MNEPEQFNETAGKGVNAKIDGDEVLVGREVWLKETKSAALMIRRWIWMRLKGIVWFTSQRMGSSWGG</sequence>
<dbReference type="EMBL" id="GU943003">
    <property type="protein sequence ID" value="ADD93907.1"/>
    <property type="molecule type" value="Genomic_DNA"/>
</dbReference>
<protein>
    <submittedName>
        <fullName evidence="1">Uncharacterized protein</fullName>
    </submittedName>
</protein>
<proteinExistence type="predicted"/>
<dbReference type="GO" id="GO:0000166">
    <property type="term" value="F:nucleotide binding"/>
    <property type="evidence" value="ECO:0007669"/>
    <property type="project" value="InterPro"/>
</dbReference>
<dbReference type="AlphaFoldDB" id="D6PDV6"/>
<organism evidence="1">
    <name type="scientific">uncultured marine bacterium MedDCM-OCT-S08-C1605</name>
    <dbReference type="NCBI Taxonomy" id="743072"/>
    <lineage>
        <taxon>Bacteria</taxon>
        <taxon>environmental samples</taxon>
    </lineage>
</organism>
<dbReference type="Gene3D" id="3.40.1110.10">
    <property type="entry name" value="Calcium-transporting ATPase, cytoplasmic domain N"/>
    <property type="match status" value="1"/>
</dbReference>